<evidence type="ECO:0000313" key="5">
    <source>
        <dbReference type="Proteomes" id="UP000886476"/>
    </source>
</evidence>
<feature type="transmembrane region" description="Helical" evidence="2">
    <location>
        <begin position="226"/>
        <end position="244"/>
    </location>
</feature>
<reference evidence="4" key="1">
    <citation type="submission" date="2020-05" db="EMBL/GenBank/DDBJ databases">
        <title>Nod-independent and nitrogen-fixing Bradyrhizobium aeschynomene sp. nov. isolated from nodules of Aeschynomene indica.</title>
        <authorList>
            <person name="Zhang Z."/>
        </authorList>
    </citation>
    <scope>NUCLEOTIDE SEQUENCE</scope>
    <source>
        <strain evidence="4">83012</strain>
    </source>
</reference>
<evidence type="ECO:0000313" key="4">
    <source>
        <dbReference type="EMBL" id="NPU66046.1"/>
    </source>
</evidence>
<feature type="transmembrane region" description="Helical" evidence="2">
    <location>
        <begin position="108"/>
        <end position="127"/>
    </location>
</feature>
<comment type="caution">
    <text evidence="4">The sequence shown here is derived from an EMBL/GenBank/DDBJ whole genome shotgun (WGS) entry which is preliminary data.</text>
</comment>
<sequence>MFYLWPIHALPGLLRDAAVSLCDAIRDAFRAQVYPLGYVPSHDGMRGLMTLGVVTAHVSHTLVPGAVLYIDLFFVASAYYITGLLLRDIDKHGEIRFRQFYARRFARIVPPLLLMLAAYLLFTWLLRPPFLPALERAAIALGYIANYWYVFDPRTIEDIGHTWTLSTEEQFYLLWPLTFALLVKRFGVTWRLVGAICAIAAAIWAWRVSLVLGGAEWRRLYTAFDTRADALMAGCAMAVVLRLVPQGAYPKLDRLWPKLAWPLLLYWGTVTFVFWAADGPSMNYYLFGSMVCGVLPGILVLTMLARSHGTILHRIFEMPVAIFLGRIFYGIYLWHLPILNFLDSYGLWWPLRLLVGLPLSIIAATLSYALLERHFLRRKSQASPARAAIPPNTTAIPVPVGASRFRPEPIGNPELGFASRQASQPDGASTPARHRSMAGR</sequence>
<feature type="region of interest" description="Disordered" evidence="1">
    <location>
        <begin position="398"/>
        <end position="440"/>
    </location>
</feature>
<keyword evidence="2" id="KW-1133">Transmembrane helix</keyword>
<dbReference type="PANTHER" id="PTHR23028">
    <property type="entry name" value="ACETYLTRANSFERASE"/>
    <property type="match status" value="1"/>
</dbReference>
<feature type="domain" description="Acyltransferase 3" evidence="3">
    <location>
        <begin position="43"/>
        <end position="367"/>
    </location>
</feature>
<dbReference type="InterPro" id="IPR050879">
    <property type="entry name" value="Acyltransferase_3"/>
</dbReference>
<feature type="transmembrane region" description="Helical" evidence="2">
    <location>
        <begin position="66"/>
        <end position="87"/>
    </location>
</feature>
<keyword evidence="5" id="KW-1185">Reference proteome</keyword>
<dbReference type="InterPro" id="IPR002656">
    <property type="entry name" value="Acyl_transf_3_dom"/>
</dbReference>
<keyword evidence="2" id="KW-0812">Transmembrane</keyword>
<keyword evidence="2" id="KW-0472">Membrane</keyword>
<gene>
    <name evidence="4" type="ORF">HL667_13670</name>
</gene>
<keyword evidence="4" id="KW-0808">Transferase</keyword>
<dbReference type="EMBL" id="JABFDN010000003">
    <property type="protein sequence ID" value="NPU66046.1"/>
    <property type="molecule type" value="Genomic_DNA"/>
</dbReference>
<dbReference type="Proteomes" id="UP000886476">
    <property type="component" value="Unassembled WGS sequence"/>
</dbReference>
<evidence type="ECO:0000256" key="1">
    <source>
        <dbReference type="SAM" id="MobiDB-lite"/>
    </source>
</evidence>
<name>A0ABX2CCU3_9BRAD</name>
<dbReference type="RefSeq" id="WP_172111093.1">
    <property type="nucleotide sequence ID" value="NZ_JABFDN010000003.1"/>
</dbReference>
<evidence type="ECO:0000256" key="2">
    <source>
        <dbReference type="SAM" id="Phobius"/>
    </source>
</evidence>
<feature type="transmembrane region" description="Helical" evidence="2">
    <location>
        <begin position="188"/>
        <end position="206"/>
    </location>
</feature>
<proteinExistence type="predicted"/>
<feature type="transmembrane region" description="Helical" evidence="2">
    <location>
        <begin position="316"/>
        <end position="335"/>
    </location>
</feature>
<dbReference type="GO" id="GO:0016746">
    <property type="term" value="F:acyltransferase activity"/>
    <property type="evidence" value="ECO:0007669"/>
    <property type="project" value="UniProtKB-KW"/>
</dbReference>
<feature type="transmembrane region" description="Helical" evidence="2">
    <location>
        <begin position="283"/>
        <end position="304"/>
    </location>
</feature>
<dbReference type="Pfam" id="PF01757">
    <property type="entry name" value="Acyl_transf_3"/>
    <property type="match status" value="1"/>
</dbReference>
<accession>A0ABX2CCU3</accession>
<protein>
    <submittedName>
        <fullName evidence="4">Acyltransferase</fullName>
    </submittedName>
</protein>
<feature type="transmembrane region" description="Helical" evidence="2">
    <location>
        <begin position="256"/>
        <end position="277"/>
    </location>
</feature>
<feature type="transmembrane region" description="Helical" evidence="2">
    <location>
        <begin position="347"/>
        <end position="371"/>
    </location>
</feature>
<keyword evidence="4" id="KW-0012">Acyltransferase</keyword>
<organism evidence="4 5">
    <name type="scientific">Bradyrhizobium aeschynomenes</name>
    <dbReference type="NCBI Taxonomy" id="2734909"/>
    <lineage>
        <taxon>Bacteria</taxon>
        <taxon>Pseudomonadati</taxon>
        <taxon>Pseudomonadota</taxon>
        <taxon>Alphaproteobacteria</taxon>
        <taxon>Hyphomicrobiales</taxon>
        <taxon>Nitrobacteraceae</taxon>
        <taxon>Bradyrhizobium</taxon>
    </lineage>
</organism>
<dbReference type="PANTHER" id="PTHR23028:SF53">
    <property type="entry name" value="ACYL_TRANSF_3 DOMAIN-CONTAINING PROTEIN"/>
    <property type="match status" value="1"/>
</dbReference>
<evidence type="ECO:0000259" key="3">
    <source>
        <dbReference type="Pfam" id="PF01757"/>
    </source>
</evidence>